<dbReference type="GO" id="GO:0004435">
    <property type="term" value="F:phosphatidylinositol-4,5-bisphosphate phospholipase C activity"/>
    <property type="evidence" value="ECO:0007669"/>
    <property type="project" value="UniProtKB-EC"/>
</dbReference>
<dbReference type="SUPFAM" id="SSF51695">
    <property type="entry name" value="PLC-like phosphodiesterases"/>
    <property type="match status" value="1"/>
</dbReference>
<keyword evidence="3" id="KW-0106">Calcium</keyword>
<sequence>MSLKKIEDLNRILTELKIGSILIKRKRNGEKYSRRFYLDEHEDFISYYQSEKIFAQSRRYYIREIDEVRTGFHTLTFGELLKQQIVHSDDEKLAFSIFYNNYRDELHLMANDEQTRYKWVLGLQYLIDLYTTKGQGHIIHDTNWILSHLRFGDKDKSNTITKPECQQLLADSLNIELPEDVFEKLFQETDKNGEGILTPDEFINFFHVLARRIDLYEIMQKYVKNANEQTIETICMNINELLYFLRTVQNQNIITYTSKQFNEDFTVQPITMYKQVQELINKFEPNIELQEKGLLSLDGFRNLLLFEDFSLMKPWCSRRPYHDMTRPLNDYYINASHNTYLFDSQVSGDSNPEAYNRALRSGCRVVEMDCYDGDDGQPIVTHKFTFVKPCSFESIIRYIEPNLFKASPYPVILSIENHCSIIQQKEIARILKQILGNQLITAPITTKNSSVLPSPEDLKHKVLIRSVKIPSTTTTSKLLQDEDIDENNIFLNQLNKIVKHDLSDLFVFFESMAFRESDSIKNLYLGSHSPSLSERELKQVCRSNPIGLIKQTRKCLLRMYPDGLRQDSSNPNPIDAWNIGIQIVALNYQSDDHMMELCYGKFIDNGGCGYVLKPYYLIDIEKSKFNPFDYLKESSIILSKDINERPQRLILTIISGQFICRSNEKLDDISDPYVIISTHGILCDQQIKKTKFIENNGFNPIWNETFQFDIYFPQMCLVRFDVYDYDIFSHDDQLAYFCLPMTTMQTGYRHIHLKATDHDSTYSTLFVHVAIENK</sequence>
<dbReference type="PROSITE" id="PS00018">
    <property type="entry name" value="EF_HAND_1"/>
    <property type="match status" value="1"/>
</dbReference>
<dbReference type="InterPro" id="IPR017946">
    <property type="entry name" value="PLC-like_Pdiesterase_TIM-brl"/>
</dbReference>
<dbReference type="PANTHER" id="PTHR10336">
    <property type="entry name" value="PHOSPHOINOSITIDE-SPECIFIC PHOSPHOLIPASE C FAMILY PROTEIN"/>
    <property type="match status" value="1"/>
</dbReference>
<dbReference type="SMART" id="SM00239">
    <property type="entry name" value="C2"/>
    <property type="match status" value="1"/>
</dbReference>
<keyword evidence="8" id="KW-0378">Hydrolase</keyword>
<evidence type="ECO:0000256" key="3">
    <source>
        <dbReference type="ARBA" id="ARBA00022837"/>
    </source>
</evidence>
<evidence type="ECO:0000259" key="10">
    <source>
        <dbReference type="PROSITE" id="PS50004"/>
    </source>
</evidence>
<keyword evidence="5 8" id="KW-0443">Lipid metabolism</keyword>
<dbReference type="InterPro" id="IPR011992">
    <property type="entry name" value="EF-hand-dom_pair"/>
</dbReference>
<keyword evidence="6" id="KW-0807">Transducer</keyword>
<dbReference type="Gene3D" id="2.30.29.30">
    <property type="entry name" value="Pleckstrin-homology domain (PH domain)/Phosphotyrosine-binding domain (PTB)"/>
    <property type="match status" value="1"/>
</dbReference>
<dbReference type="EMBL" id="CAJNOT010002605">
    <property type="protein sequence ID" value="CAF1329910.1"/>
    <property type="molecule type" value="Genomic_DNA"/>
</dbReference>
<evidence type="ECO:0000259" key="11">
    <source>
        <dbReference type="PROSITE" id="PS50008"/>
    </source>
</evidence>
<reference evidence="13" key="1">
    <citation type="submission" date="2021-02" db="EMBL/GenBank/DDBJ databases">
        <authorList>
            <person name="Nowell W R."/>
        </authorList>
    </citation>
    <scope>NUCLEOTIDE SEQUENCE</scope>
</reference>
<keyword evidence="4 8" id="KW-0442">Lipid degradation</keyword>
<dbReference type="SMART" id="SM00149">
    <property type="entry name" value="PLCYc"/>
    <property type="match status" value="1"/>
</dbReference>
<dbReference type="InterPro" id="IPR000008">
    <property type="entry name" value="C2_dom"/>
</dbReference>
<dbReference type="SUPFAM" id="SSF50729">
    <property type="entry name" value="PH domain-like"/>
    <property type="match status" value="1"/>
</dbReference>
<dbReference type="PROSITE" id="PS50003">
    <property type="entry name" value="PH_DOMAIN"/>
    <property type="match status" value="1"/>
</dbReference>
<comment type="catalytic activity">
    <reaction evidence="7">
        <text>a 1,2-diacyl-sn-glycero-3-phospho-(1D-myo-inositol-4,5-bisphosphate) + H2O = 1D-myo-inositol 1,4,5-trisphosphate + a 1,2-diacyl-sn-glycerol + H(+)</text>
        <dbReference type="Rhea" id="RHEA:33179"/>
        <dbReference type="ChEBI" id="CHEBI:15377"/>
        <dbReference type="ChEBI" id="CHEBI:15378"/>
        <dbReference type="ChEBI" id="CHEBI:17815"/>
        <dbReference type="ChEBI" id="CHEBI:58456"/>
        <dbReference type="ChEBI" id="CHEBI:203600"/>
        <dbReference type="EC" id="3.1.4.11"/>
    </reaction>
    <physiologicalReaction direction="left-to-right" evidence="7">
        <dbReference type="Rhea" id="RHEA:33180"/>
    </physiologicalReaction>
</comment>
<dbReference type="InterPro" id="IPR011993">
    <property type="entry name" value="PH-like_dom_sf"/>
</dbReference>
<dbReference type="PROSITE" id="PS50222">
    <property type="entry name" value="EF_HAND_2"/>
    <property type="match status" value="1"/>
</dbReference>
<dbReference type="EMBL" id="CAJOBD010002153">
    <property type="protein sequence ID" value="CAF3859834.1"/>
    <property type="molecule type" value="Genomic_DNA"/>
</dbReference>
<accession>A0A815FIQ8</accession>
<dbReference type="EC" id="3.1.4.11" evidence="2 8"/>
<dbReference type="InterPro" id="IPR001849">
    <property type="entry name" value="PH_domain"/>
</dbReference>
<proteinExistence type="predicted"/>
<organism evidence="13 15">
    <name type="scientific">Rotaria sordida</name>
    <dbReference type="NCBI Taxonomy" id="392033"/>
    <lineage>
        <taxon>Eukaryota</taxon>
        <taxon>Metazoa</taxon>
        <taxon>Spiralia</taxon>
        <taxon>Gnathifera</taxon>
        <taxon>Rotifera</taxon>
        <taxon>Eurotatoria</taxon>
        <taxon>Bdelloidea</taxon>
        <taxon>Philodinida</taxon>
        <taxon>Philodinidae</taxon>
        <taxon>Rotaria</taxon>
    </lineage>
</organism>
<dbReference type="InterPro" id="IPR035892">
    <property type="entry name" value="C2_domain_sf"/>
</dbReference>
<protein>
    <recommendedName>
        <fullName evidence="2 8">Phosphoinositide phospholipase C</fullName>
        <ecNumber evidence="2 8">3.1.4.11</ecNumber>
    </recommendedName>
</protein>
<name>A0A815FIQ8_9BILA</name>
<dbReference type="PROSITE" id="PS50004">
    <property type="entry name" value="C2"/>
    <property type="match status" value="1"/>
</dbReference>
<feature type="domain" description="EF-hand" evidence="12">
    <location>
        <begin position="177"/>
        <end position="212"/>
    </location>
</feature>
<dbReference type="GO" id="GO:0035556">
    <property type="term" value="P:intracellular signal transduction"/>
    <property type="evidence" value="ECO:0007669"/>
    <property type="project" value="InterPro"/>
</dbReference>
<dbReference type="InterPro" id="IPR018247">
    <property type="entry name" value="EF_Hand_1_Ca_BS"/>
</dbReference>
<dbReference type="Gene3D" id="3.20.20.190">
    <property type="entry name" value="Phosphatidylinositol (PI) phosphodiesterase"/>
    <property type="match status" value="1"/>
</dbReference>
<dbReference type="Gene3D" id="1.10.238.10">
    <property type="entry name" value="EF-hand"/>
    <property type="match status" value="2"/>
</dbReference>
<dbReference type="SMART" id="SM00148">
    <property type="entry name" value="PLCXc"/>
    <property type="match status" value="1"/>
</dbReference>
<dbReference type="Pfam" id="PF00388">
    <property type="entry name" value="PI-PLC-X"/>
    <property type="match status" value="1"/>
</dbReference>
<evidence type="ECO:0000256" key="4">
    <source>
        <dbReference type="ARBA" id="ARBA00022963"/>
    </source>
</evidence>
<evidence type="ECO:0000313" key="14">
    <source>
        <dbReference type="EMBL" id="CAF3859834.1"/>
    </source>
</evidence>
<comment type="caution">
    <text evidence="13">The sequence shown here is derived from an EMBL/GenBank/DDBJ whole genome shotgun (WGS) entry which is preliminary data.</text>
</comment>
<evidence type="ECO:0000259" key="9">
    <source>
        <dbReference type="PROSITE" id="PS50003"/>
    </source>
</evidence>
<evidence type="ECO:0000256" key="2">
    <source>
        <dbReference type="ARBA" id="ARBA00012368"/>
    </source>
</evidence>
<dbReference type="PRINTS" id="PR00390">
    <property type="entry name" value="PHPHLIPASEC"/>
</dbReference>
<feature type="domain" description="PI-PLC Y-box" evidence="11">
    <location>
        <begin position="502"/>
        <end position="617"/>
    </location>
</feature>
<dbReference type="SMART" id="SM00054">
    <property type="entry name" value="EFh"/>
    <property type="match status" value="2"/>
</dbReference>
<dbReference type="AlphaFoldDB" id="A0A815FIQ8"/>
<feature type="domain" description="PH" evidence="9">
    <location>
        <begin position="14"/>
        <end position="128"/>
    </location>
</feature>
<evidence type="ECO:0000313" key="15">
    <source>
        <dbReference type="Proteomes" id="UP000663864"/>
    </source>
</evidence>
<dbReference type="CDD" id="cd08558">
    <property type="entry name" value="PI-PLCc_eukaryota"/>
    <property type="match status" value="1"/>
</dbReference>
<dbReference type="Pfam" id="PF16457">
    <property type="entry name" value="PH_12"/>
    <property type="match status" value="1"/>
</dbReference>
<dbReference type="GO" id="GO:0005509">
    <property type="term" value="F:calcium ion binding"/>
    <property type="evidence" value="ECO:0007669"/>
    <property type="project" value="InterPro"/>
</dbReference>
<dbReference type="SUPFAM" id="SSF47473">
    <property type="entry name" value="EF-hand"/>
    <property type="match status" value="1"/>
</dbReference>
<dbReference type="CDD" id="cd00275">
    <property type="entry name" value="C2_PLC_like"/>
    <property type="match status" value="1"/>
</dbReference>
<evidence type="ECO:0000256" key="5">
    <source>
        <dbReference type="ARBA" id="ARBA00023098"/>
    </source>
</evidence>
<dbReference type="Pfam" id="PF00387">
    <property type="entry name" value="PI-PLC-Y"/>
    <property type="match status" value="1"/>
</dbReference>
<dbReference type="PROSITE" id="PS50008">
    <property type="entry name" value="PIPLC_Y_DOMAIN"/>
    <property type="match status" value="1"/>
</dbReference>
<dbReference type="SUPFAM" id="SSF49562">
    <property type="entry name" value="C2 domain (Calcium/lipid-binding domain, CaLB)"/>
    <property type="match status" value="1"/>
</dbReference>
<dbReference type="SMART" id="SM00233">
    <property type="entry name" value="PH"/>
    <property type="match status" value="1"/>
</dbReference>
<evidence type="ECO:0000256" key="1">
    <source>
        <dbReference type="ARBA" id="ARBA00001913"/>
    </source>
</evidence>
<dbReference type="GO" id="GO:0016042">
    <property type="term" value="P:lipid catabolic process"/>
    <property type="evidence" value="ECO:0007669"/>
    <property type="project" value="UniProtKB-KW"/>
</dbReference>
<dbReference type="InterPro" id="IPR002048">
    <property type="entry name" value="EF_hand_dom"/>
</dbReference>
<evidence type="ECO:0000256" key="8">
    <source>
        <dbReference type="RuleBase" id="RU361133"/>
    </source>
</evidence>
<evidence type="ECO:0000313" key="13">
    <source>
        <dbReference type="EMBL" id="CAF1329910.1"/>
    </source>
</evidence>
<dbReference type="PROSITE" id="PS50007">
    <property type="entry name" value="PIPLC_X_DOMAIN"/>
    <property type="match status" value="1"/>
</dbReference>
<dbReference type="Pfam" id="PF00168">
    <property type="entry name" value="C2"/>
    <property type="match status" value="1"/>
</dbReference>
<feature type="domain" description="C2" evidence="10">
    <location>
        <begin position="630"/>
        <end position="755"/>
    </location>
</feature>
<gene>
    <name evidence="14" type="ORF">JBS370_LOCUS18715</name>
    <name evidence="13" type="ORF">ZHD862_LOCUS29466</name>
</gene>
<evidence type="ECO:0000256" key="7">
    <source>
        <dbReference type="ARBA" id="ARBA00023674"/>
    </source>
</evidence>
<dbReference type="InterPro" id="IPR001192">
    <property type="entry name" value="PI-PLC_fam"/>
</dbReference>
<dbReference type="InterPro" id="IPR001711">
    <property type="entry name" value="PLipase_C_Pinositol-sp_Y"/>
</dbReference>
<dbReference type="Proteomes" id="UP000663864">
    <property type="component" value="Unassembled WGS sequence"/>
</dbReference>
<comment type="cofactor">
    <cofactor evidence="1">
        <name>Ca(2+)</name>
        <dbReference type="ChEBI" id="CHEBI:29108"/>
    </cofactor>
</comment>
<dbReference type="Gene3D" id="2.60.40.150">
    <property type="entry name" value="C2 domain"/>
    <property type="match status" value="1"/>
</dbReference>
<dbReference type="Proteomes" id="UP000663836">
    <property type="component" value="Unassembled WGS sequence"/>
</dbReference>
<dbReference type="InterPro" id="IPR000909">
    <property type="entry name" value="PLipase_C_PInositol-sp_X_dom"/>
</dbReference>
<evidence type="ECO:0000259" key="12">
    <source>
        <dbReference type="PROSITE" id="PS50222"/>
    </source>
</evidence>
<evidence type="ECO:0000256" key="6">
    <source>
        <dbReference type="ARBA" id="ARBA00023224"/>
    </source>
</evidence>